<sequence>MKRLANIVISLFAALKPEEITSSTINGSLISSTPSICRSNSTHIVWKLSQQQQQQQNSEHQCIVQTRKNAEKTCMEYLKNNIMPFDEPFKETMGFPLSDNKNDADADGLGNGLVGPTVALALDAKVQYKYTDNLQPDIFFEYVLNYANLNEARTNWRPLIVNALKFNESDLYHSSILKRTTKNNTITNAVTRWVNTHLWTKLARHEDEPIYFKSSQTPLIFDPMSIIAFGYASCTGTSILFSNGLRACGIAARVVGTPAWYGNRTNGNHNWVEVYVPNNSNNNEGGGEWKFLEPSPALAHVDTLDDDPCNRWFCDPSRYPSSKVYAAKLSNTTTTTPTTEGYFPLAWEWDCHDVPAEDRTDYYTRVCGSCANGDKQQ</sequence>
<reference evidence="2 3" key="1">
    <citation type="submission" date="2016-09" db="EMBL/GenBank/DDBJ databases">
        <title>Extensive genetic diversity and differential bi-allelic expression allows diatom success in the polar Southern Ocean.</title>
        <authorList>
            <consortium name="DOE Joint Genome Institute"/>
            <person name="Mock T."/>
            <person name="Otillar R.P."/>
            <person name="Strauss J."/>
            <person name="Dupont C."/>
            <person name="Frickenhaus S."/>
            <person name="Maumus F."/>
            <person name="Mcmullan M."/>
            <person name="Sanges R."/>
            <person name="Schmutz J."/>
            <person name="Toseland A."/>
            <person name="Valas R."/>
            <person name="Veluchamy A."/>
            <person name="Ward B.J."/>
            <person name="Allen A."/>
            <person name="Barry K."/>
            <person name="Falciatore A."/>
            <person name="Ferrante M."/>
            <person name="Fortunato A.E."/>
            <person name="Gloeckner G."/>
            <person name="Gruber A."/>
            <person name="Hipkin R."/>
            <person name="Janech M."/>
            <person name="Kroth P."/>
            <person name="Leese F."/>
            <person name="Lindquist E."/>
            <person name="Lyon B.R."/>
            <person name="Martin J."/>
            <person name="Mayer C."/>
            <person name="Parker M."/>
            <person name="Quesneville H."/>
            <person name="Raymond J."/>
            <person name="Uhlig C."/>
            <person name="Valentin K.U."/>
            <person name="Worden A.Z."/>
            <person name="Armbrust E.V."/>
            <person name="Bowler C."/>
            <person name="Green B."/>
            <person name="Moulton V."/>
            <person name="Van Oosterhout C."/>
            <person name="Grigoriev I."/>
        </authorList>
    </citation>
    <scope>NUCLEOTIDE SEQUENCE [LARGE SCALE GENOMIC DNA]</scope>
    <source>
        <strain evidence="2 3">CCMP1102</strain>
    </source>
</reference>
<dbReference type="PANTHER" id="PTHR35532:SF5">
    <property type="entry name" value="CARBOHYDRATE-BINDING DOMAIN-CONTAINING PROTEIN"/>
    <property type="match status" value="1"/>
</dbReference>
<dbReference type="AlphaFoldDB" id="A0A1E7FCA4"/>
<dbReference type="Pfam" id="PF01841">
    <property type="entry name" value="Transglut_core"/>
    <property type="match status" value="1"/>
</dbReference>
<accession>A0A1E7FCA4</accession>
<dbReference type="InParanoid" id="A0A1E7FCA4"/>
<dbReference type="OrthoDB" id="525602at2759"/>
<dbReference type="Proteomes" id="UP000095751">
    <property type="component" value="Unassembled WGS sequence"/>
</dbReference>
<gene>
    <name evidence="2" type="ORF">FRACYDRAFT_186477</name>
</gene>
<dbReference type="PANTHER" id="PTHR35532">
    <property type="entry name" value="SIMILAR TO POLYHYDROXYALKANOATE DEPOLYMERASE"/>
    <property type="match status" value="1"/>
</dbReference>
<dbReference type="KEGG" id="fcy:FRACYDRAFT_186477"/>
<evidence type="ECO:0000259" key="1">
    <source>
        <dbReference type="SMART" id="SM00460"/>
    </source>
</evidence>
<dbReference type="InterPro" id="IPR038765">
    <property type="entry name" value="Papain-like_cys_pep_sf"/>
</dbReference>
<proteinExistence type="predicted"/>
<feature type="domain" description="Transglutaminase-like" evidence="1">
    <location>
        <begin position="226"/>
        <end position="296"/>
    </location>
</feature>
<name>A0A1E7FCA4_9STRA</name>
<evidence type="ECO:0000313" key="2">
    <source>
        <dbReference type="EMBL" id="OEU15797.1"/>
    </source>
</evidence>
<dbReference type="Gene3D" id="3.10.620.30">
    <property type="match status" value="1"/>
</dbReference>
<dbReference type="EMBL" id="KV784359">
    <property type="protein sequence ID" value="OEU15797.1"/>
    <property type="molecule type" value="Genomic_DNA"/>
</dbReference>
<dbReference type="InterPro" id="IPR002931">
    <property type="entry name" value="Transglutaminase-like"/>
</dbReference>
<dbReference type="SMART" id="SM00460">
    <property type="entry name" value="TGc"/>
    <property type="match status" value="1"/>
</dbReference>
<dbReference type="SUPFAM" id="SSF54001">
    <property type="entry name" value="Cysteine proteinases"/>
    <property type="match status" value="1"/>
</dbReference>
<protein>
    <recommendedName>
        <fullName evidence="1">Transglutaminase-like domain-containing protein</fullName>
    </recommendedName>
</protein>
<evidence type="ECO:0000313" key="3">
    <source>
        <dbReference type="Proteomes" id="UP000095751"/>
    </source>
</evidence>
<keyword evidence="3" id="KW-1185">Reference proteome</keyword>
<organism evidence="2 3">
    <name type="scientific">Fragilariopsis cylindrus CCMP1102</name>
    <dbReference type="NCBI Taxonomy" id="635003"/>
    <lineage>
        <taxon>Eukaryota</taxon>
        <taxon>Sar</taxon>
        <taxon>Stramenopiles</taxon>
        <taxon>Ochrophyta</taxon>
        <taxon>Bacillariophyta</taxon>
        <taxon>Bacillariophyceae</taxon>
        <taxon>Bacillariophycidae</taxon>
        <taxon>Bacillariales</taxon>
        <taxon>Bacillariaceae</taxon>
        <taxon>Fragilariopsis</taxon>
    </lineage>
</organism>